<proteinExistence type="predicted"/>
<protein>
    <submittedName>
        <fullName evidence="1">Uncharacterized protein</fullName>
    </submittedName>
</protein>
<dbReference type="EMBL" id="AP024485">
    <property type="protein sequence ID" value="BCS89232.1"/>
    <property type="molecule type" value="Genomic_DNA"/>
</dbReference>
<evidence type="ECO:0000313" key="2">
    <source>
        <dbReference type="Proteomes" id="UP001053296"/>
    </source>
</evidence>
<gene>
    <name evidence="1" type="ORF">PSDVSF_24740</name>
</gene>
<keyword evidence="2" id="KW-1185">Reference proteome</keyword>
<name>A0ABN6ES93_9BACT</name>
<reference evidence="1" key="1">
    <citation type="journal article" date="2022" name="Arch. Microbiol.">
        <title>Pseudodesulfovibrio sediminis sp. nov., a mesophilic and neutrophilic sulfate-reducing bacterium isolated from sediment of a brackish lake.</title>
        <authorList>
            <person name="Takahashi A."/>
            <person name="Kojima H."/>
            <person name="Watanabe M."/>
            <person name="Fukui M."/>
        </authorList>
    </citation>
    <scope>NUCLEOTIDE SEQUENCE</scope>
    <source>
        <strain evidence="1">SF6</strain>
    </source>
</reference>
<accession>A0ABN6ES93</accession>
<dbReference type="Proteomes" id="UP001053296">
    <property type="component" value="Chromosome"/>
</dbReference>
<organism evidence="1 2">
    <name type="scientific">Pseudodesulfovibrio sediminis</name>
    <dbReference type="NCBI Taxonomy" id="2810563"/>
    <lineage>
        <taxon>Bacteria</taxon>
        <taxon>Pseudomonadati</taxon>
        <taxon>Thermodesulfobacteriota</taxon>
        <taxon>Desulfovibrionia</taxon>
        <taxon>Desulfovibrionales</taxon>
        <taxon>Desulfovibrionaceae</taxon>
    </lineage>
</organism>
<evidence type="ECO:0000313" key="1">
    <source>
        <dbReference type="EMBL" id="BCS89232.1"/>
    </source>
</evidence>
<sequence length="83" mass="9702">MVKHFDLKAALDFIRKGYTKGKEPFCFTVPEMASAINISEKKTKEVLARINDRAQFWRGSYLPNYDNLVVSAPVFERVKDWFK</sequence>